<geneLocation type="mitochondrion" evidence="4"/>
<feature type="region of interest" description="Disordered" evidence="2">
    <location>
        <begin position="189"/>
        <end position="279"/>
    </location>
</feature>
<evidence type="ECO:0000256" key="2">
    <source>
        <dbReference type="SAM" id="MobiDB-lite"/>
    </source>
</evidence>
<feature type="compositionally biased region" description="Basic and acidic residues" evidence="2">
    <location>
        <begin position="268"/>
        <end position="279"/>
    </location>
</feature>
<dbReference type="OrthoDB" id="29853at2759"/>
<dbReference type="EMBL" id="OVEO01000006">
    <property type="protein sequence ID" value="SPQ96724.1"/>
    <property type="molecule type" value="Genomic_DNA"/>
</dbReference>
<evidence type="ECO:0000256" key="1">
    <source>
        <dbReference type="ARBA" id="ARBA00005536"/>
    </source>
</evidence>
<dbReference type="Pfam" id="PF03398">
    <property type="entry name" value="Ist1"/>
    <property type="match status" value="1"/>
</dbReference>
<feature type="compositionally biased region" description="Pro residues" evidence="2">
    <location>
        <begin position="192"/>
        <end position="206"/>
    </location>
</feature>
<evidence type="ECO:0000313" key="4">
    <source>
        <dbReference type="EMBL" id="SPQ96724.1"/>
    </source>
</evidence>
<keyword evidence="4" id="KW-0496">Mitochondrion</keyword>
<reference evidence="4 6" key="2">
    <citation type="submission" date="2018-03" db="EMBL/GenBank/DDBJ databases">
        <authorList>
            <person name="Fogelqvist J."/>
        </authorList>
    </citation>
    <scope>NUCLEOTIDE SEQUENCE [LARGE SCALE GENOMIC DNA]</scope>
</reference>
<dbReference type="GO" id="GO:0015031">
    <property type="term" value="P:protein transport"/>
    <property type="evidence" value="ECO:0007669"/>
    <property type="project" value="InterPro"/>
</dbReference>
<evidence type="ECO:0000313" key="5">
    <source>
        <dbReference type="Proteomes" id="UP000039324"/>
    </source>
</evidence>
<organism evidence="3 5">
    <name type="scientific">Plasmodiophora brassicae</name>
    <name type="common">Clubroot disease agent</name>
    <dbReference type="NCBI Taxonomy" id="37360"/>
    <lineage>
        <taxon>Eukaryota</taxon>
        <taxon>Sar</taxon>
        <taxon>Rhizaria</taxon>
        <taxon>Endomyxa</taxon>
        <taxon>Phytomyxea</taxon>
        <taxon>Plasmodiophorida</taxon>
        <taxon>Plasmodiophoridae</taxon>
        <taxon>Plasmodiophora</taxon>
    </lineage>
</organism>
<dbReference type="EMBL" id="CDSF01000001">
    <property type="protein sequence ID" value="CEO94375.1"/>
    <property type="molecule type" value="Genomic_DNA"/>
</dbReference>
<dbReference type="OMA" id="HEFVEMS"/>
<dbReference type="InterPro" id="IPR042277">
    <property type="entry name" value="IST1-like"/>
</dbReference>
<name>A0A0G4IGZ7_PLABS</name>
<dbReference type="Proteomes" id="UP000039324">
    <property type="component" value="Unassembled WGS sequence"/>
</dbReference>
<protein>
    <recommendedName>
        <fullName evidence="7">IST1 homolog</fullName>
    </recommendedName>
</protein>
<dbReference type="AlphaFoldDB" id="A0A0G4IGZ7"/>
<evidence type="ECO:0000313" key="6">
    <source>
        <dbReference type="Proteomes" id="UP000290189"/>
    </source>
</evidence>
<dbReference type="PANTHER" id="PTHR12161">
    <property type="entry name" value="IST1 FAMILY MEMBER"/>
    <property type="match status" value="1"/>
</dbReference>
<proteinExistence type="inferred from homology"/>
<gene>
    <name evidence="3" type="ORF">PBRA_000160</name>
    <name evidence="4" type="ORF">PLBR_LOCUS3939</name>
</gene>
<dbReference type="Gene3D" id="1.20.1260.60">
    <property type="entry name" value="Vacuolar protein sorting-associated protein Ist1"/>
    <property type="match status" value="1"/>
</dbReference>
<dbReference type="STRING" id="37360.A0A0G4IGZ7"/>
<reference evidence="3 5" key="1">
    <citation type="submission" date="2015-02" db="EMBL/GenBank/DDBJ databases">
        <authorList>
            <person name="Chooi Y.-H."/>
        </authorList>
    </citation>
    <scope>NUCLEOTIDE SEQUENCE [LARGE SCALE GENOMIC DNA]</scope>
    <source>
        <strain evidence="3">E3</strain>
    </source>
</reference>
<sequence length="279" mass="30651">MGQSFSQQSLKVNAKMSSSRLAMMRNKKSNLIPQLQREIAELLSADKVSLAEIKVETVIREKDMIVATEVLQLHSDRVLARAAQIASQAKCPEDVFTSLATIIYCSSRLPVPEFKNIATQVGLKYTKEWVMPLTERRQYVDPKVLQLIDIAPPPRARVIAELKAIAEQFDVAYEPPAEEVQPAPIVEQPAPAAQPSPAAPSNPPPSGHDEAALARDLKELDAMHDEKLPDDAAELEFPDVPSDDAHPKPKSPPSDPCDAPSGGGNIDDITRRFNELKNR</sequence>
<dbReference type="Proteomes" id="UP000290189">
    <property type="component" value="Unassembled WGS sequence"/>
</dbReference>
<dbReference type="InterPro" id="IPR005061">
    <property type="entry name" value="Ist1"/>
</dbReference>
<evidence type="ECO:0000313" key="3">
    <source>
        <dbReference type="EMBL" id="CEO94375.1"/>
    </source>
</evidence>
<comment type="similarity">
    <text evidence="1">Belongs to the IST1 family.</text>
</comment>
<accession>A0A0G4IGZ7</accession>
<dbReference type="PANTHER" id="PTHR12161:SF5">
    <property type="entry name" value="IST1 HOMOLOG"/>
    <property type="match status" value="1"/>
</dbReference>
<feature type="compositionally biased region" description="Basic and acidic residues" evidence="2">
    <location>
        <begin position="207"/>
        <end position="230"/>
    </location>
</feature>
<keyword evidence="5" id="KW-1185">Reference proteome</keyword>
<evidence type="ECO:0008006" key="7">
    <source>
        <dbReference type="Google" id="ProtNLM"/>
    </source>
</evidence>